<evidence type="ECO:0000256" key="6">
    <source>
        <dbReference type="RuleBase" id="RU361145"/>
    </source>
</evidence>
<dbReference type="GO" id="GO:0005737">
    <property type="term" value="C:cytoplasm"/>
    <property type="evidence" value="ECO:0007669"/>
    <property type="project" value="TreeGrafter"/>
</dbReference>
<name>A0AAW0UX55_SCYPA</name>
<gene>
    <name evidence="9" type="ORF">O3P69_000403</name>
</gene>
<dbReference type="InterPro" id="IPR009078">
    <property type="entry name" value="Ferritin-like_SF"/>
</dbReference>
<feature type="binding site" evidence="5">
    <location>
        <position position="76"/>
    </location>
    <ligand>
        <name>Fe cation</name>
        <dbReference type="ChEBI" id="CHEBI:24875"/>
        <label>1</label>
    </ligand>
</feature>
<keyword evidence="2 6" id="KW-0409">Iron storage</keyword>
<dbReference type="Pfam" id="PF00210">
    <property type="entry name" value="Ferritin"/>
    <property type="match status" value="1"/>
</dbReference>
<evidence type="ECO:0000256" key="1">
    <source>
        <dbReference type="ARBA" id="ARBA00007513"/>
    </source>
</evidence>
<feature type="domain" description="Ferritin-like diiron" evidence="8">
    <location>
        <begin position="59"/>
        <end position="225"/>
    </location>
</feature>
<dbReference type="InterPro" id="IPR012347">
    <property type="entry name" value="Ferritin-like"/>
</dbReference>
<feature type="binding site" evidence="5">
    <location>
        <position position="114"/>
    </location>
    <ligand>
        <name>Fe cation</name>
        <dbReference type="ChEBI" id="CHEBI:24875"/>
        <label>1</label>
    </ligand>
</feature>
<comment type="similarity">
    <text evidence="1 6">Belongs to the ferritin family.</text>
</comment>
<dbReference type="Proteomes" id="UP001487740">
    <property type="component" value="Unassembled WGS sequence"/>
</dbReference>
<dbReference type="GO" id="GO:0004322">
    <property type="term" value="F:ferroxidase activity"/>
    <property type="evidence" value="ECO:0007669"/>
    <property type="project" value="UniProtKB-EC"/>
</dbReference>
<comment type="caution">
    <text evidence="9">The sequence shown here is derived from an EMBL/GenBank/DDBJ whole genome shotgun (WGS) entry which is preliminary data.</text>
</comment>
<evidence type="ECO:0000259" key="8">
    <source>
        <dbReference type="PROSITE" id="PS50905"/>
    </source>
</evidence>
<reference evidence="9 10" key="1">
    <citation type="submission" date="2023-03" db="EMBL/GenBank/DDBJ databases">
        <title>High-quality genome of Scylla paramamosain provides insights in environmental adaptation.</title>
        <authorList>
            <person name="Zhang L."/>
        </authorList>
    </citation>
    <scope>NUCLEOTIDE SEQUENCE [LARGE SCALE GENOMIC DNA]</scope>
    <source>
        <strain evidence="9">LZ_2023a</strain>
        <tissue evidence="9">Muscle</tissue>
    </source>
</reference>
<dbReference type="InterPro" id="IPR008331">
    <property type="entry name" value="Ferritin_DPS_dom"/>
</dbReference>
<proteinExistence type="inferred from homology"/>
<keyword evidence="10" id="KW-1185">Reference proteome</keyword>
<sequence length="249" mass="27903">MNLWIISGLLLLGVACVPGVGGQSPASNSVDEAGTASEEEVCHLGVVNCTRLQNYPSPVCFNEGCMNAITNHITFEFHAAFKYLYMGAVFGQYIKERPGVAKFFLEAATEERGHGIQMMDYLNMRGFEYNENFRFSKDDFFLFQLWKINGNHVTDTSDLVSLKIREALQEAVNMEIDVTEKILQVVAKCADDYHAADVFTNPILEEQYTGLRKLQGAIRTYDALIKGNSGNEELAEFIFDKKVLKGEIL</sequence>
<dbReference type="CDD" id="cd01056">
    <property type="entry name" value="Euk_Ferritin"/>
    <property type="match status" value="1"/>
</dbReference>
<keyword evidence="3 5" id="KW-0479">Metal-binding</keyword>
<dbReference type="GO" id="GO:0008198">
    <property type="term" value="F:ferrous iron binding"/>
    <property type="evidence" value="ECO:0007669"/>
    <property type="project" value="TreeGrafter"/>
</dbReference>
<evidence type="ECO:0000256" key="7">
    <source>
        <dbReference type="SAM" id="SignalP"/>
    </source>
</evidence>
<protein>
    <recommendedName>
        <fullName evidence="6">Ferritin</fullName>
        <ecNumber evidence="6">1.16.3.1</ecNumber>
    </recommendedName>
</protein>
<evidence type="ECO:0000313" key="9">
    <source>
        <dbReference type="EMBL" id="KAK8403252.1"/>
    </source>
</evidence>
<feature type="binding site" evidence="5">
    <location>
        <position position="111"/>
    </location>
    <ligand>
        <name>Fe cation</name>
        <dbReference type="ChEBI" id="CHEBI:24875"/>
        <label>1</label>
    </ligand>
</feature>
<evidence type="ECO:0000256" key="3">
    <source>
        <dbReference type="ARBA" id="ARBA00022723"/>
    </source>
</evidence>
<dbReference type="EMBL" id="JARAKH010000006">
    <property type="protein sequence ID" value="KAK8403252.1"/>
    <property type="molecule type" value="Genomic_DNA"/>
</dbReference>
<keyword evidence="4 5" id="KW-0408">Iron</keyword>
<feature type="signal peptide" evidence="7">
    <location>
        <begin position="1"/>
        <end position="22"/>
    </location>
</feature>
<evidence type="ECO:0000313" key="10">
    <source>
        <dbReference type="Proteomes" id="UP001487740"/>
    </source>
</evidence>
<feature type="chain" id="PRO_5043519550" description="Ferritin" evidence="7">
    <location>
        <begin position="23"/>
        <end position="249"/>
    </location>
</feature>
<comment type="function">
    <text evidence="6">Stores iron in a soluble, non-toxic, readily available form. Important for iron homeostasis. Iron is taken up in the ferrous form and deposited as ferric hydroxides after oxidation.</text>
</comment>
<dbReference type="AlphaFoldDB" id="A0AAW0UX55"/>
<dbReference type="InterPro" id="IPR009040">
    <property type="entry name" value="Ferritin-like_diiron"/>
</dbReference>
<dbReference type="Gene3D" id="1.20.1260.10">
    <property type="match status" value="1"/>
</dbReference>
<dbReference type="PANTHER" id="PTHR11431">
    <property type="entry name" value="FERRITIN"/>
    <property type="match status" value="1"/>
</dbReference>
<keyword evidence="6" id="KW-0560">Oxidoreductase</keyword>
<dbReference type="GO" id="GO:0006826">
    <property type="term" value="P:iron ion transport"/>
    <property type="evidence" value="ECO:0007669"/>
    <property type="project" value="InterPro"/>
</dbReference>
<evidence type="ECO:0000256" key="2">
    <source>
        <dbReference type="ARBA" id="ARBA00022434"/>
    </source>
</evidence>
<dbReference type="GO" id="GO:0008199">
    <property type="term" value="F:ferric iron binding"/>
    <property type="evidence" value="ECO:0007669"/>
    <property type="project" value="InterPro"/>
</dbReference>
<dbReference type="InterPro" id="IPR001519">
    <property type="entry name" value="Ferritin"/>
</dbReference>
<organism evidence="9 10">
    <name type="scientific">Scylla paramamosain</name>
    <name type="common">Mud crab</name>
    <dbReference type="NCBI Taxonomy" id="85552"/>
    <lineage>
        <taxon>Eukaryota</taxon>
        <taxon>Metazoa</taxon>
        <taxon>Ecdysozoa</taxon>
        <taxon>Arthropoda</taxon>
        <taxon>Crustacea</taxon>
        <taxon>Multicrustacea</taxon>
        <taxon>Malacostraca</taxon>
        <taxon>Eumalacostraca</taxon>
        <taxon>Eucarida</taxon>
        <taxon>Decapoda</taxon>
        <taxon>Pleocyemata</taxon>
        <taxon>Brachyura</taxon>
        <taxon>Eubrachyura</taxon>
        <taxon>Portunoidea</taxon>
        <taxon>Portunidae</taxon>
        <taxon>Portuninae</taxon>
        <taxon>Scylla</taxon>
    </lineage>
</organism>
<dbReference type="PROSITE" id="PS50905">
    <property type="entry name" value="FERRITIN_LIKE"/>
    <property type="match status" value="1"/>
</dbReference>
<feature type="binding site" evidence="5">
    <location>
        <position position="175"/>
    </location>
    <ligand>
        <name>Fe cation</name>
        <dbReference type="ChEBI" id="CHEBI:24875"/>
        <label>1</label>
    </ligand>
</feature>
<dbReference type="SUPFAM" id="SSF47240">
    <property type="entry name" value="Ferritin-like"/>
    <property type="match status" value="1"/>
</dbReference>
<feature type="binding site" evidence="5">
    <location>
        <position position="207"/>
    </location>
    <ligand>
        <name>Fe cation</name>
        <dbReference type="ChEBI" id="CHEBI:24875"/>
        <label>1</label>
    </ligand>
</feature>
<evidence type="ECO:0000256" key="5">
    <source>
        <dbReference type="PIRSR" id="PIRSR601519-1"/>
    </source>
</evidence>
<comment type="catalytic activity">
    <reaction evidence="6">
        <text>4 Fe(2+) + O2 + 4 H(+) = 4 Fe(3+) + 2 H2O</text>
        <dbReference type="Rhea" id="RHEA:11148"/>
        <dbReference type="ChEBI" id="CHEBI:15377"/>
        <dbReference type="ChEBI" id="CHEBI:15378"/>
        <dbReference type="ChEBI" id="CHEBI:15379"/>
        <dbReference type="ChEBI" id="CHEBI:29033"/>
        <dbReference type="ChEBI" id="CHEBI:29034"/>
        <dbReference type="EC" id="1.16.3.1"/>
    </reaction>
</comment>
<accession>A0AAW0UX55</accession>
<evidence type="ECO:0000256" key="4">
    <source>
        <dbReference type="ARBA" id="ARBA00023004"/>
    </source>
</evidence>
<keyword evidence="7" id="KW-0732">Signal</keyword>
<dbReference type="EC" id="1.16.3.1" evidence="6"/>
<dbReference type="GO" id="GO:0006879">
    <property type="term" value="P:intracellular iron ion homeostasis"/>
    <property type="evidence" value="ECO:0007669"/>
    <property type="project" value="UniProtKB-KW"/>
</dbReference>
<dbReference type="PANTHER" id="PTHR11431:SF43">
    <property type="entry name" value="FERRITIN"/>
    <property type="match status" value="1"/>
</dbReference>